<evidence type="ECO:0000256" key="2">
    <source>
        <dbReference type="SAM" id="Phobius"/>
    </source>
</evidence>
<accession>K0T0D9</accession>
<sequence>MMVPADDLLGPNGHGQTHIGQQQQQAPDLLGGFSGAVPQQQPNQTVINAGNGVTLSITTSAPAIAGLGKIEPSSTVNVNQAAQRKPKRKVVVVPTYSCNGGFDSKFNVHARYAKPSDIHGLLSEEEYEREISALNDKLKTTRAKKLDYALLGTGAAIIPLALWGVRHSSQVKKRKKLLEEGIWEFNERMAMSNRNVRMVYHRAKLTGGAE</sequence>
<keyword evidence="2" id="KW-0812">Transmembrane</keyword>
<feature type="transmembrane region" description="Helical" evidence="2">
    <location>
        <begin position="148"/>
        <end position="165"/>
    </location>
</feature>
<keyword evidence="4" id="KW-1185">Reference proteome</keyword>
<evidence type="ECO:0000313" key="3">
    <source>
        <dbReference type="EMBL" id="EJK72108.1"/>
    </source>
</evidence>
<protein>
    <submittedName>
        <fullName evidence="3">Uncharacterized protein</fullName>
    </submittedName>
</protein>
<gene>
    <name evidence="3" type="ORF">THAOC_06393</name>
</gene>
<dbReference type="AlphaFoldDB" id="K0T0D9"/>
<keyword evidence="2" id="KW-1133">Transmembrane helix</keyword>
<evidence type="ECO:0000256" key="1">
    <source>
        <dbReference type="SAM" id="MobiDB-lite"/>
    </source>
</evidence>
<feature type="region of interest" description="Disordered" evidence="1">
    <location>
        <begin position="1"/>
        <end position="23"/>
    </location>
</feature>
<keyword evidence="2" id="KW-0472">Membrane</keyword>
<dbReference type="Proteomes" id="UP000266841">
    <property type="component" value="Unassembled WGS sequence"/>
</dbReference>
<reference evidence="3 4" key="1">
    <citation type="journal article" date="2012" name="Genome Biol.">
        <title>Genome and low-iron response of an oceanic diatom adapted to chronic iron limitation.</title>
        <authorList>
            <person name="Lommer M."/>
            <person name="Specht M."/>
            <person name="Roy A.S."/>
            <person name="Kraemer L."/>
            <person name="Andreson R."/>
            <person name="Gutowska M.A."/>
            <person name="Wolf J."/>
            <person name="Bergner S.V."/>
            <person name="Schilhabel M.B."/>
            <person name="Klostermeier U.C."/>
            <person name="Beiko R.G."/>
            <person name="Rosenstiel P."/>
            <person name="Hippler M."/>
            <person name="Laroche J."/>
        </authorList>
    </citation>
    <scope>NUCLEOTIDE SEQUENCE [LARGE SCALE GENOMIC DNA]</scope>
    <source>
        <strain evidence="3 4">CCMP1005</strain>
    </source>
</reference>
<proteinExistence type="predicted"/>
<name>K0T0D9_THAOC</name>
<evidence type="ECO:0000313" key="4">
    <source>
        <dbReference type="Proteomes" id="UP000266841"/>
    </source>
</evidence>
<feature type="non-terminal residue" evidence="3">
    <location>
        <position position="210"/>
    </location>
</feature>
<dbReference type="EMBL" id="AGNL01006362">
    <property type="protein sequence ID" value="EJK72108.1"/>
    <property type="molecule type" value="Genomic_DNA"/>
</dbReference>
<organism evidence="3 4">
    <name type="scientific">Thalassiosira oceanica</name>
    <name type="common">Marine diatom</name>
    <dbReference type="NCBI Taxonomy" id="159749"/>
    <lineage>
        <taxon>Eukaryota</taxon>
        <taxon>Sar</taxon>
        <taxon>Stramenopiles</taxon>
        <taxon>Ochrophyta</taxon>
        <taxon>Bacillariophyta</taxon>
        <taxon>Coscinodiscophyceae</taxon>
        <taxon>Thalassiosirophycidae</taxon>
        <taxon>Thalassiosirales</taxon>
        <taxon>Thalassiosiraceae</taxon>
        <taxon>Thalassiosira</taxon>
    </lineage>
</organism>
<dbReference type="OrthoDB" id="203739at2759"/>
<comment type="caution">
    <text evidence="3">The sequence shown here is derived from an EMBL/GenBank/DDBJ whole genome shotgun (WGS) entry which is preliminary data.</text>
</comment>